<dbReference type="EMBL" id="JAAGNZ010000002">
    <property type="protein sequence ID" value="NEU69243.1"/>
    <property type="molecule type" value="Genomic_DNA"/>
</dbReference>
<feature type="transmembrane region" description="Helical" evidence="6">
    <location>
        <begin position="718"/>
        <end position="746"/>
    </location>
</feature>
<evidence type="ECO:0000256" key="4">
    <source>
        <dbReference type="ARBA" id="ARBA00022989"/>
    </source>
</evidence>
<feature type="domain" description="MacB-like periplasmic core" evidence="8">
    <location>
        <begin position="449"/>
        <end position="643"/>
    </location>
</feature>
<dbReference type="AlphaFoldDB" id="A0A6M0IQM4"/>
<dbReference type="GO" id="GO:0022857">
    <property type="term" value="F:transmembrane transporter activity"/>
    <property type="evidence" value="ECO:0007669"/>
    <property type="project" value="TreeGrafter"/>
</dbReference>
<accession>A0A6M0IQM4</accession>
<dbReference type="PANTHER" id="PTHR30572:SF18">
    <property type="entry name" value="ABC-TYPE MACROLIDE FAMILY EXPORT SYSTEM PERMEASE COMPONENT 2"/>
    <property type="match status" value="1"/>
</dbReference>
<evidence type="ECO:0000256" key="3">
    <source>
        <dbReference type="ARBA" id="ARBA00022692"/>
    </source>
</evidence>
<dbReference type="Proteomes" id="UP000477386">
    <property type="component" value="Unassembled WGS sequence"/>
</dbReference>
<feature type="transmembrane region" description="Helical" evidence="6">
    <location>
        <begin position="21"/>
        <end position="41"/>
    </location>
</feature>
<evidence type="ECO:0000313" key="9">
    <source>
        <dbReference type="EMBL" id="NEU69243.1"/>
    </source>
</evidence>
<dbReference type="InterPro" id="IPR003838">
    <property type="entry name" value="ABC3_permease_C"/>
</dbReference>
<feature type="transmembrane region" description="Helical" evidence="6">
    <location>
        <begin position="290"/>
        <end position="312"/>
    </location>
</feature>
<organism evidence="9 10">
    <name type="scientific">Spirosoma agri</name>
    <dbReference type="NCBI Taxonomy" id="1987381"/>
    <lineage>
        <taxon>Bacteria</taxon>
        <taxon>Pseudomonadati</taxon>
        <taxon>Bacteroidota</taxon>
        <taxon>Cytophagia</taxon>
        <taxon>Cytophagales</taxon>
        <taxon>Cytophagaceae</taxon>
        <taxon>Spirosoma</taxon>
    </lineage>
</organism>
<comment type="caution">
    <text evidence="9">The sequence shown here is derived from an EMBL/GenBank/DDBJ whole genome shotgun (WGS) entry which is preliminary data.</text>
</comment>
<dbReference type="Pfam" id="PF02687">
    <property type="entry name" value="FtsX"/>
    <property type="match status" value="2"/>
</dbReference>
<evidence type="ECO:0000256" key="6">
    <source>
        <dbReference type="SAM" id="Phobius"/>
    </source>
</evidence>
<feature type="domain" description="MacB-like periplasmic core" evidence="8">
    <location>
        <begin position="20"/>
        <end position="248"/>
    </location>
</feature>
<dbReference type="InterPro" id="IPR050250">
    <property type="entry name" value="Macrolide_Exporter_MacB"/>
</dbReference>
<reference evidence="9 10" key="1">
    <citation type="submission" date="2020-02" db="EMBL/GenBank/DDBJ databases">
        <title>Draft genome sequence of two Spirosoma agri KCTC 52727 and Spirosoma terrae KCTC 52035.</title>
        <authorList>
            <person name="Rojas J."/>
            <person name="Ambika Manirajan B."/>
            <person name="Ratering S."/>
            <person name="Suarez C."/>
            <person name="Schnell S."/>
        </authorList>
    </citation>
    <scope>NUCLEOTIDE SEQUENCE [LARGE SCALE GENOMIC DNA]</scope>
    <source>
        <strain evidence="9 10">KCTC 52727</strain>
    </source>
</reference>
<evidence type="ECO:0000256" key="1">
    <source>
        <dbReference type="ARBA" id="ARBA00004651"/>
    </source>
</evidence>
<keyword evidence="10" id="KW-1185">Reference proteome</keyword>
<gene>
    <name evidence="9" type="ORF">GK091_20315</name>
</gene>
<feature type="transmembrane region" description="Helical" evidence="6">
    <location>
        <begin position="766"/>
        <end position="786"/>
    </location>
</feature>
<keyword evidence="3 6" id="KW-0812">Transmembrane</keyword>
<feature type="domain" description="ABC3 transporter permease C-terminal" evidence="7">
    <location>
        <begin position="684"/>
        <end position="795"/>
    </location>
</feature>
<dbReference type="Pfam" id="PF12704">
    <property type="entry name" value="MacB_PCD"/>
    <property type="match status" value="2"/>
</dbReference>
<dbReference type="RefSeq" id="WP_164041715.1">
    <property type="nucleotide sequence ID" value="NZ_JAAGNZ010000002.1"/>
</dbReference>
<dbReference type="InterPro" id="IPR025857">
    <property type="entry name" value="MacB_PCD"/>
</dbReference>
<evidence type="ECO:0000259" key="8">
    <source>
        <dbReference type="Pfam" id="PF12704"/>
    </source>
</evidence>
<feature type="transmembrane region" description="Helical" evidence="6">
    <location>
        <begin position="383"/>
        <end position="406"/>
    </location>
</feature>
<dbReference type="PANTHER" id="PTHR30572">
    <property type="entry name" value="MEMBRANE COMPONENT OF TRANSPORTER-RELATED"/>
    <property type="match status" value="1"/>
</dbReference>
<feature type="domain" description="ABC3 transporter permease C-terminal" evidence="7">
    <location>
        <begin position="296"/>
        <end position="410"/>
    </location>
</feature>
<name>A0A6M0IQM4_9BACT</name>
<comment type="subcellular location">
    <subcellularLocation>
        <location evidence="1">Cell membrane</location>
        <topology evidence="1">Multi-pass membrane protein</topology>
    </subcellularLocation>
</comment>
<evidence type="ECO:0000256" key="5">
    <source>
        <dbReference type="ARBA" id="ARBA00023136"/>
    </source>
</evidence>
<sequence length="805" mass="89893">MFQNYFKIALRTLRSQRAYTLLNTIGLTVGMAGGLLIFLFIRHHLSTDRHHAKFERTVRIVTDLHLDDGSVEHYPEAPLPMAAELRKSFPQVEQAAFFIVNRSLTISLFRPGQATPVRFLEHDNTAVTEAELFQIFDYHWLKGDAKTALREPNSVVLTESWAKRYFGDTNPVGQRIELDHRINAIVTGVVADPAQPTDINMGLFISMPTLRQIDPEFNMNAWDQLNSNYRLYCTLNDAEQTTANQVEAALPALAKTHFGTSAHIFQFHIQPLADVHFDVQRVGGVIRLSLLWSLALIGAFLVLIACINFVNLATAQAFRRSKEVGIRKTMGSSRRQLAWQFLLETSLIVMTAALLSVLLTAVSLPLFTSWVHVRLSLQLDGSLLLFIGSLLLVVIVLAGGYPAFVLSGFSPDSALRGTGLPGKFTAGSGGGYSLRKGLVILQFVICQALLVGSLVVMRQIQFIQKTDLGFRRDDVLIVNLPASEKKSWQALKSELGQYPDVKSVSLQYRPPSAKVMNGGSFKFGSTTDWTTFPVRERLADADYLQTYNLRLVAGRNLVESDSIREYVINETLAHKLGFRNPQDIIGKHMQYYLSPVPLPIVGVVSDFHQRSLHEVIGPCFIASFPEMYQQIGIRISGQSTAKTVAHIRSVWQRTYPNDVFEYEFLTDQLSRFYETETTISTLVNVFALTAMLICGLGLYGLVSFTVGQRTREIGIRKVLGASIVSIVSLLTRDFLKLVLIAIVIASPVAWYAMNQWLQDFAYKVDIQWWIVALAGVFATGIAFLTVGYQSLKAALMDPVKSLRSE</sequence>
<feature type="transmembrane region" description="Helical" evidence="6">
    <location>
        <begin position="337"/>
        <end position="363"/>
    </location>
</feature>
<dbReference type="GO" id="GO:0005886">
    <property type="term" value="C:plasma membrane"/>
    <property type="evidence" value="ECO:0007669"/>
    <property type="project" value="UniProtKB-SubCell"/>
</dbReference>
<evidence type="ECO:0000313" key="10">
    <source>
        <dbReference type="Proteomes" id="UP000477386"/>
    </source>
</evidence>
<proteinExistence type="predicted"/>
<protein>
    <submittedName>
        <fullName evidence="9">FtsX-like permease family protein</fullName>
    </submittedName>
</protein>
<feature type="transmembrane region" description="Helical" evidence="6">
    <location>
        <begin position="438"/>
        <end position="457"/>
    </location>
</feature>
<evidence type="ECO:0000259" key="7">
    <source>
        <dbReference type="Pfam" id="PF02687"/>
    </source>
</evidence>
<feature type="transmembrane region" description="Helical" evidence="6">
    <location>
        <begin position="685"/>
        <end position="706"/>
    </location>
</feature>
<keyword evidence="4 6" id="KW-1133">Transmembrane helix</keyword>
<keyword evidence="5 6" id="KW-0472">Membrane</keyword>
<evidence type="ECO:0000256" key="2">
    <source>
        <dbReference type="ARBA" id="ARBA00022475"/>
    </source>
</evidence>
<keyword evidence="2" id="KW-1003">Cell membrane</keyword>